<proteinExistence type="predicted"/>
<dbReference type="InterPro" id="IPR017034">
    <property type="entry name" value="Abi_system_AbiD/AbiF"/>
</dbReference>
<name>A0A0Q9Y4E0_9BACI</name>
<sequence length="287" mass="33987">MKVAKTFEEQLKILQNRGVVVEDTEYAINTLQRVNYYRLVAYGLTLKCSPNSNIYIEGTTFSKLVSLYEFDKKLRQLLLGALESIEVAFRTHIAYHHAHKYSPLGYENPSYFQDPTYHERFIKNLDRFYDENKTELFIIHHRKKYDGVFPFWVAVEVLSFSTLSMLFKNLLHEDKLLISKTYYNVHYKYTESWLHTLTTIRNVCAHHGRLYGKKLTISPLLFNKVKNHIQSNSLFAAIIVLFKLLNEKDRNILLISLHALIDEYKEYINLFDMGFPHDWESIIMDLK</sequence>
<gene>
    <name evidence="1" type="ORF">ACA29_13755</name>
</gene>
<comment type="caution">
    <text evidence="1">The sequence shown here is derived from an EMBL/GenBank/DDBJ whole genome shotgun (WGS) entry which is preliminary data.</text>
</comment>
<protein>
    <recommendedName>
        <fullName evidence="3">Abi family protein</fullName>
    </recommendedName>
</protein>
<accession>A0A0Q9Y4E0</accession>
<reference evidence="1 2" key="1">
    <citation type="submission" date="2015-06" db="EMBL/GenBank/DDBJ databases">
        <title>Genome sequencing project of Bacillus galactosidilyticus PL133.</title>
        <authorList>
            <person name="Gaiero J."/>
            <person name="Nicol R."/>
            <person name="Habash M."/>
        </authorList>
    </citation>
    <scope>NUCLEOTIDE SEQUENCE [LARGE SCALE GENOMIC DNA]</scope>
    <source>
        <strain evidence="1 2">PL133</strain>
    </source>
</reference>
<dbReference type="PATRIC" id="fig|217031.4.peg.4620"/>
<evidence type="ECO:0008006" key="3">
    <source>
        <dbReference type="Google" id="ProtNLM"/>
    </source>
</evidence>
<dbReference type="EMBL" id="LGPB01000109">
    <property type="protein sequence ID" value="KRG11828.1"/>
    <property type="molecule type" value="Genomic_DNA"/>
</dbReference>
<organism evidence="1 2">
    <name type="scientific">Lederbergia galactosidilytica</name>
    <dbReference type="NCBI Taxonomy" id="217031"/>
    <lineage>
        <taxon>Bacteria</taxon>
        <taxon>Bacillati</taxon>
        <taxon>Bacillota</taxon>
        <taxon>Bacilli</taxon>
        <taxon>Bacillales</taxon>
        <taxon>Bacillaceae</taxon>
        <taxon>Lederbergia</taxon>
    </lineage>
</organism>
<evidence type="ECO:0000313" key="1">
    <source>
        <dbReference type="EMBL" id="KRG11828.1"/>
    </source>
</evidence>
<dbReference type="AlphaFoldDB" id="A0A0Q9Y4E0"/>
<dbReference type="PIRSF" id="PIRSF034934">
    <property type="entry name" value="AbiF_AbiD"/>
    <property type="match status" value="1"/>
</dbReference>
<dbReference type="Proteomes" id="UP000053881">
    <property type="component" value="Unassembled WGS sequence"/>
</dbReference>
<evidence type="ECO:0000313" key="2">
    <source>
        <dbReference type="Proteomes" id="UP000053881"/>
    </source>
</evidence>
<dbReference type="Pfam" id="PF07751">
    <property type="entry name" value="Abi_2"/>
    <property type="match status" value="1"/>
</dbReference>
<dbReference type="InterPro" id="IPR011664">
    <property type="entry name" value="Abi_system_AbiD/AbiF-like"/>
</dbReference>